<keyword evidence="7" id="KW-1185">Reference proteome</keyword>
<keyword evidence="4" id="KW-0812">Transmembrane</keyword>
<evidence type="ECO:0000256" key="2">
    <source>
        <dbReference type="ARBA" id="ARBA00029447"/>
    </source>
</evidence>
<organism evidence="6 7">
    <name type="scientific">Massilia niabensis</name>
    <dbReference type="NCBI Taxonomy" id="544910"/>
    <lineage>
        <taxon>Bacteria</taxon>
        <taxon>Pseudomonadati</taxon>
        <taxon>Pseudomonadota</taxon>
        <taxon>Betaproteobacteria</taxon>
        <taxon>Burkholderiales</taxon>
        <taxon>Oxalobacteraceae</taxon>
        <taxon>Telluria group</taxon>
        <taxon>Massilia</taxon>
    </lineage>
</organism>
<dbReference type="EMBL" id="JBHSMU010000004">
    <property type="protein sequence ID" value="MFC5459216.1"/>
    <property type="molecule type" value="Genomic_DNA"/>
</dbReference>
<keyword evidence="4" id="KW-0472">Membrane</keyword>
<protein>
    <submittedName>
        <fullName evidence="6">Methyl-accepting chemotaxis protein</fullName>
    </submittedName>
</protein>
<evidence type="ECO:0000256" key="4">
    <source>
        <dbReference type="SAM" id="Phobius"/>
    </source>
</evidence>
<keyword evidence="4" id="KW-1133">Transmembrane helix</keyword>
<dbReference type="CDD" id="cd11386">
    <property type="entry name" value="MCP_signal"/>
    <property type="match status" value="1"/>
</dbReference>
<evidence type="ECO:0000313" key="6">
    <source>
        <dbReference type="EMBL" id="MFC5459216.1"/>
    </source>
</evidence>
<dbReference type="Gene3D" id="1.10.287.950">
    <property type="entry name" value="Methyl-accepting chemotaxis protein"/>
    <property type="match status" value="1"/>
</dbReference>
<dbReference type="Pfam" id="PF00015">
    <property type="entry name" value="MCPsignal"/>
    <property type="match status" value="1"/>
</dbReference>
<feature type="transmembrane region" description="Helical" evidence="4">
    <location>
        <begin position="145"/>
        <end position="167"/>
    </location>
</feature>
<keyword evidence="1" id="KW-0488">Methylation</keyword>
<gene>
    <name evidence="6" type="ORF">ACFPN5_05270</name>
</gene>
<evidence type="ECO:0000313" key="7">
    <source>
        <dbReference type="Proteomes" id="UP001596050"/>
    </source>
</evidence>
<dbReference type="InterPro" id="IPR004089">
    <property type="entry name" value="MCPsignal_dom"/>
</dbReference>
<reference evidence="7" key="1">
    <citation type="journal article" date="2019" name="Int. J. Syst. Evol. Microbiol.">
        <title>The Global Catalogue of Microorganisms (GCM) 10K type strain sequencing project: providing services to taxonomists for standard genome sequencing and annotation.</title>
        <authorList>
            <consortium name="The Broad Institute Genomics Platform"/>
            <consortium name="The Broad Institute Genome Sequencing Center for Infectious Disease"/>
            <person name="Wu L."/>
            <person name="Ma J."/>
        </authorList>
    </citation>
    <scope>NUCLEOTIDE SEQUENCE [LARGE SCALE GENOMIC DNA]</scope>
    <source>
        <strain evidence="7">KACC 12649</strain>
    </source>
</reference>
<dbReference type="Proteomes" id="UP001596050">
    <property type="component" value="Unassembled WGS sequence"/>
</dbReference>
<dbReference type="PROSITE" id="PS50111">
    <property type="entry name" value="CHEMOTAXIS_TRANSDUC_2"/>
    <property type="match status" value="1"/>
</dbReference>
<feature type="transmembrane region" description="Helical" evidence="4">
    <location>
        <begin position="42"/>
        <end position="61"/>
    </location>
</feature>
<dbReference type="PANTHER" id="PTHR43531">
    <property type="entry name" value="PROTEIN ICFG"/>
    <property type="match status" value="1"/>
</dbReference>
<dbReference type="RefSeq" id="WP_379780827.1">
    <property type="nucleotide sequence ID" value="NZ_JBHSMU010000004.1"/>
</dbReference>
<accession>A0ABW0L349</accession>
<feature type="transmembrane region" description="Helical" evidence="4">
    <location>
        <begin position="97"/>
        <end position="125"/>
    </location>
</feature>
<evidence type="ECO:0000256" key="3">
    <source>
        <dbReference type="PROSITE-ProRule" id="PRU00284"/>
    </source>
</evidence>
<name>A0ABW0L349_9BURK</name>
<comment type="caution">
    <text evidence="6">The sequence shown here is derived from an EMBL/GenBank/DDBJ whole genome shotgun (WGS) entry which is preliminary data.</text>
</comment>
<sequence length="485" mass="50772">MNPQVDAALCRTWRQADRLMVMILWAMFAVALALSALHDTLVWALVVGIPAALVPTVLAWTAGGTRASRMVTSVSLIVMCALHIHQGGGRDELHFGLFVALAFLLCYRDWTVIVAAAAVTALHHLSFNYLQELGYGVRCLETPGIGIVLVHAGYVVAETAVLCFLAMQLRRESLREAELRATVTALQAAGGTIDLRAQLPAMSDSGRALQDVVRLLQRALASVQSSVHTTSAASHQIAQGNAELSLRTARQAEAIRATVDSMAELTSTVRRNADHARQADALAGSASGVATRGGQVVAQVVERMEAIDASSRRIADIIATIDGIAFQTNILALNAAVEAARAGEQGRGFAVVASEVRNLAQRSAGAAREITTLIGESVAQVSAGSTLAQQAGRTMDEVVESVHRVSGIIGEISSASHEQAQGIAAISEAIGAMDSDTRESAAMVRDAAEAAGALKHEADHLAEVVAVFHLDNSGGAGKRPALLAA</sequence>
<dbReference type="SUPFAM" id="SSF58104">
    <property type="entry name" value="Methyl-accepting chemotaxis protein (MCP) signaling domain"/>
    <property type="match status" value="1"/>
</dbReference>
<keyword evidence="3" id="KW-0807">Transducer</keyword>
<evidence type="ECO:0000256" key="1">
    <source>
        <dbReference type="ARBA" id="ARBA00022481"/>
    </source>
</evidence>
<dbReference type="SMART" id="SM00283">
    <property type="entry name" value="MA"/>
    <property type="match status" value="1"/>
</dbReference>
<proteinExistence type="inferred from homology"/>
<evidence type="ECO:0000259" key="5">
    <source>
        <dbReference type="PROSITE" id="PS50111"/>
    </source>
</evidence>
<comment type="similarity">
    <text evidence="2">Belongs to the methyl-accepting chemotaxis (MCP) protein family.</text>
</comment>
<feature type="transmembrane region" description="Helical" evidence="4">
    <location>
        <begin position="19"/>
        <end position="37"/>
    </location>
</feature>
<feature type="domain" description="Methyl-accepting transducer" evidence="5">
    <location>
        <begin position="226"/>
        <end position="455"/>
    </location>
</feature>
<dbReference type="PANTHER" id="PTHR43531:SF14">
    <property type="entry name" value="METHYL-ACCEPTING CHEMOTAXIS PROTEIN I-RELATED"/>
    <property type="match status" value="1"/>
</dbReference>
<dbReference type="InterPro" id="IPR051310">
    <property type="entry name" value="MCP_chemotaxis"/>
</dbReference>